<protein>
    <submittedName>
        <fullName evidence="1">Uncharacterized protein</fullName>
    </submittedName>
</protein>
<proteinExistence type="predicted"/>
<dbReference type="EMBL" id="MU167345">
    <property type="protein sequence ID" value="KAG0142550.1"/>
    <property type="molecule type" value="Genomic_DNA"/>
</dbReference>
<comment type="caution">
    <text evidence="1">The sequence shown here is derived from an EMBL/GenBank/DDBJ whole genome shotgun (WGS) entry which is preliminary data.</text>
</comment>
<sequence length="147" mass="16427">MFNESEVIRQLVVLSDVVEGLDEERKIWRMVFAFEPIGWDSGSRSVTSDAWFLTGVMTRVILSRQSTKISEGFVTNQIKIISLLKKMKIVRNKAAYTAGGSLAKMWSKMLPYSPDQEFMGAAGEGPTAPLRTDFMSFAVIKAARTPK</sequence>
<organism evidence="1 2">
    <name type="scientific">Cronartium quercuum f. sp. fusiforme G11</name>
    <dbReference type="NCBI Taxonomy" id="708437"/>
    <lineage>
        <taxon>Eukaryota</taxon>
        <taxon>Fungi</taxon>
        <taxon>Dikarya</taxon>
        <taxon>Basidiomycota</taxon>
        <taxon>Pucciniomycotina</taxon>
        <taxon>Pucciniomycetes</taxon>
        <taxon>Pucciniales</taxon>
        <taxon>Coleosporiaceae</taxon>
        <taxon>Cronartium</taxon>
    </lineage>
</organism>
<dbReference type="Proteomes" id="UP000886653">
    <property type="component" value="Unassembled WGS sequence"/>
</dbReference>
<reference evidence="1" key="1">
    <citation type="submission" date="2013-11" db="EMBL/GenBank/DDBJ databases">
        <title>Genome sequence of the fusiform rust pathogen reveals effectors for host alternation and coevolution with pine.</title>
        <authorList>
            <consortium name="DOE Joint Genome Institute"/>
            <person name="Smith K."/>
            <person name="Pendleton A."/>
            <person name="Kubisiak T."/>
            <person name="Anderson C."/>
            <person name="Salamov A."/>
            <person name="Aerts A."/>
            <person name="Riley R."/>
            <person name="Clum A."/>
            <person name="Lindquist E."/>
            <person name="Ence D."/>
            <person name="Campbell M."/>
            <person name="Kronenberg Z."/>
            <person name="Feau N."/>
            <person name="Dhillon B."/>
            <person name="Hamelin R."/>
            <person name="Burleigh J."/>
            <person name="Smith J."/>
            <person name="Yandell M."/>
            <person name="Nelson C."/>
            <person name="Grigoriev I."/>
            <person name="Davis J."/>
        </authorList>
    </citation>
    <scope>NUCLEOTIDE SEQUENCE</scope>
    <source>
        <strain evidence="1">G11</strain>
    </source>
</reference>
<evidence type="ECO:0000313" key="1">
    <source>
        <dbReference type="EMBL" id="KAG0142550.1"/>
    </source>
</evidence>
<gene>
    <name evidence="1" type="ORF">CROQUDRAFT_97431</name>
</gene>
<accession>A0A9P6NF37</accession>
<keyword evidence="2" id="KW-1185">Reference proteome</keyword>
<dbReference type="AlphaFoldDB" id="A0A9P6NF37"/>
<name>A0A9P6NF37_9BASI</name>
<evidence type="ECO:0000313" key="2">
    <source>
        <dbReference type="Proteomes" id="UP000886653"/>
    </source>
</evidence>